<sequence>MSGHDPDELWEPWRVHLRGQRVLIEHTSVNPVHPLHVGSMRGTVIGSTLVELFRFAGADVHTRYFVNDLGRQLHILQRATAAARWDNIPTDRRYDEIIGVLYAFANMALAGRTTDIARLTTTHPWLPEVIDLHAPLPSQVAAPEVVETMLAAAVSDMGQLGAKIDAFEYETDLTIEPATLIAALADHCDLVRINGTTCLRLPAGLVPAQRGDGSLLYVSRDIANTHHRNPPAWSAMLHIIGSDQTLLQTALRRTVPHAPLEHIAFGQISRAGRRYSARQNRLTTMNDILQEGGQQRVHELAFALALHRRTRPIDLAHLDTTRPLRTVITAACAVPRTVGDPDRDVLRRMMIALLGAPAVLARDVERRTVHGTARHLLLLSRHYLAATRTGSVPDTVCEWFHHTQTRLAALLGITFQVP</sequence>
<keyword evidence="1" id="KW-0547">Nucleotide-binding</keyword>
<evidence type="ECO:0000313" key="3">
    <source>
        <dbReference type="EMBL" id="MFF3569232.1"/>
    </source>
</evidence>
<proteinExistence type="inferred from homology"/>
<dbReference type="InterPro" id="IPR001278">
    <property type="entry name" value="Arg-tRNA-ligase"/>
</dbReference>
<keyword evidence="1 3" id="KW-0436">Ligase</keyword>
<dbReference type="EMBL" id="JBIAQY010000004">
    <property type="protein sequence ID" value="MFF3569232.1"/>
    <property type="molecule type" value="Genomic_DNA"/>
</dbReference>
<comment type="caution">
    <text evidence="3">The sequence shown here is derived from an EMBL/GenBank/DDBJ whole genome shotgun (WGS) entry which is preliminary data.</text>
</comment>
<accession>A0ABW6RYX4</accession>
<name>A0ABW6RYX4_9NOCA</name>
<keyword evidence="4" id="KW-1185">Reference proteome</keyword>
<dbReference type="InterPro" id="IPR035684">
    <property type="entry name" value="ArgRS_core"/>
</dbReference>
<keyword evidence="1" id="KW-0648">Protein biosynthesis</keyword>
<evidence type="ECO:0000256" key="1">
    <source>
        <dbReference type="RuleBase" id="RU363038"/>
    </source>
</evidence>
<organism evidence="3 4">
    <name type="scientific">Nocardia jiangxiensis</name>
    <dbReference type="NCBI Taxonomy" id="282685"/>
    <lineage>
        <taxon>Bacteria</taxon>
        <taxon>Bacillati</taxon>
        <taxon>Actinomycetota</taxon>
        <taxon>Actinomycetes</taxon>
        <taxon>Mycobacteriales</taxon>
        <taxon>Nocardiaceae</taxon>
        <taxon>Nocardia</taxon>
    </lineage>
</organism>
<dbReference type="SUPFAM" id="SSF52374">
    <property type="entry name" value="Nucleotidylyl transferase"/>
    <property type="match status" value="1"/>
</dbReference>
<dbReference type="PRINTS" id="PR01038">
    <property type="entry name" value="TRNASYNTHARG"/>
</dbReference>
<dbReference type="RefSeq" id="WP_387404006.1">
    <property type="nucleotide sequence ID" value="NZ_JBIAQY010000004.1"/>
</dbReference>
<keyword evidence="1" id="KW-0067">ATP-binding</keyword>
<dbReference type="EC" id="6.1.1.19" evidence="3"/>
<dbReference type="PANTHER" id="PTHR11956:SF5">
    <property type="entry name" value="ARGININE--TRNA LIGASE, CYTOPLASMIC"/>
    <property type="match status" value="1"/>
</dbReference>
<gene>
    <name evidence="3" type="primary">argS</name>
    <name evidence="3" type="ORF">ACFYXQ_15790</name>
</gene>
<comment type="similarity">
    <text evidence="1">Belongs to the class-I aminoacyl-tRNA synthetase family.</text>
</comment>
<dbReference type="Pfam" id="PF00750">
    <property type="entry name" value="tRNA-synt_1d"/>
    <property type="match status" value="1"/>
</dbReference>
<reference evidence="3 4" key="1">
    <citation type="submission" date="2024-10" db="EMBL/GenBank/DDBJ databases">
        <title>The Natural Products Discovery Center: Release of the First 8490 Sequenced Strains for Exploring Actinobacteria Biosynthetic Diversity.</title>
        <authorList>
            <person name="Kalkreuter E."/>
            <person name="Kautsar S.A."/>
            <person name="Yang D."/>
            <person name="Bader C.D."/>
            <person name="Teijaro C.N."/>
            <person name="Fluegel L."/>
            <person name="Davis C.M."/>
            <person name="Simpson J.R."/>
            <person name="Lauterbach L."/>
            <person name="Steele A.D."/>
            <person name="Gui C."/>
            <person name="Meng S."/>
            <person name="Li G."/>
            <person name="Viehrig K."/>
            <person name="Ye F."/>
            <person name="Su P."/>
            <person name="Kiefer A.F."/>
            <person name="Nichols A."/>
            <person name="Cepeda A.J."/>
            <person name="Yan W."/>
            <person name="Fan B."/>
            <person name="Jiang Y."/>
            <person name="Adhikari A."/>
            <person name="Zheng C.-J."/>
            <person name="Schuster L."/>
            <person name="Cowan T.M."/>
            <person name="Smanski M.J."/>
            <person name="Chevrette M.G."/>
            <person name="De Carvalho L.P.S."/>
            <person name="Shen B."/>
        </authorList>
    </citation>
    <scope>NUCLEOTIDE SEQUENCE [LARGE SCALE GENOMIC DNA]</scope>
    <source>
        <strain evidence="3 4">NPDC002593</strain>
    </source>
</reference>
<dbReference type="PANTHER" id="PTHR11956">
    <property type="entry name" value="ARGINYL-TRNA SYNTHETASE"/>
    <property type="match status" value="1"/>
</dbReference>
<dbReference type="GO" id="GO:0004814">
    <property type="term" value="F:arginine-tRNA ligase activity"/>
    <property type="evidence" value="ECO:0007669"/>
    <property type="project" value="UniProtKB-EC"/>
</dbReference>
<keyword evidence="1" id="KW-0030">Aminoacyl-tRNA synthetase</keyword>
<dbReference type="Gene3D" id="3.40.50.620">
    <property type="entry name" value="HUPs"/>
    <property type="match status" value="1"/>
</dbReference>
<protein>
    <submittedName>
        <fullName evidence="3">Arginine--tRNA ligase</fullName>
        <ecNumber evidence="3">6.1.1.19</ecNumber>
    </submittedName>
</protein>
<feature type="domain" description="Arginyl-tRNA synthetase catalytic core" evidence="2">
    <location>
        <begin position="20"/>
        <end position="78"/>
    </location>
</feature>
<dbReference type="InterPro" id="IPR014729">
    <property type="entry name" value="Rossmann-like_a/b/a_fold"/>
</dbReference>
<dbReference type="Proteomes" id="UP001601992">
    <property type="component" value="Unassembled WGS sequence"/>
</dbReference>
<evidence type="ECO:0000313" key="4">
    <source>
        <dbReference type="Proteomes" id="UP001601992"/>
    </source>
</evidence>
<evidence type="ECO:0000259" key="2">
    <source>
        <dbReference type="Pfam" id="PF00750"/>
    </source>
</evidence>